<dbReference type="Gene3D" id="3.30.360.10">
    <property type="entry name" value="Dihydrodipicolinate Reductase, domain 2"/>
    <property type="match status" value="1"/>
</dbReference>
<dbReference type="InterPro" id="IPR036291">
    <property type="entry name" value="NAD(P)-bd_dom_sf"/>
</dbReference>
<keyword evidence="2" id="KW-0313">Glucose metabolism</keyword>
<dbReference type="PANTHER" id="PTHR23429">
    <property type="entry name" value="GLUCOSE-6-PHOSPHATE 1-DEHYDROGENASE G6PD"/>
    <property type="match status" value="1"/>
</dbReference>
<sequence length="475" mass="52791">MPLSCDPQDKARSDLLVLFGSSGDLAKKKLFPAIYRLECRGRLGIHVIGVARNDWTDSDLHEHCRTSIAESGEDWDQAAFERLISRMTYVCGDYNDTATFEKLRTAAGSAQHPIFHFAIPPSMFATVADGIASAGLSAGARLIIEKPFGRDFDSAVDLNTTLHEKFPESAIFRIDHFVGKEALRSLLVTRFANAIVEPLWTRNFVSSVKITMAESFGVEDRGNFYDSVGAMRDVVQNHLLQMVALLGMEQPVNEHSKALRDEKAKVLEACRVVEPTNYVRGQYDGYLDVAGVAPNSDTETFAAFRLDIDSPRWSGVPFFLRAGKALAETVTEMTIEFKSPPRPLWLGDHSHLPNNSIRIEAKPENFAAITWLHKEPGETMMPDVITLAPPPDERLDTGPEPYELLIEEAMKGDPTLFAREDSVLESWRIVERILTDQEPVERYAQGSWGPAGASRLTRSYGRWPSEPPAPAGDGQ</sequence>
<evidence type="ECO:0000256" key="6">
    <source>
        <dbReference type="SAM" id="MobiDB-lite"/>
    </source>
</evidence>
<keyword evidence="5" id="KW-0119">Carbohydrate metabolism</keyword>
<comment type="pathway">
    <text evidence="1">Carbohydrate degradation; pentose phosphate pathway; D-ribulose 5-phosphate from D-glucose 6-phosphate (oxidative stage): step 1/3.</text>
</comment>
<dbReference type="SUPFAM" id="SSF55347">
    <property type="entry name" value="Glyceraldehyde-3-phosphate dehydrogenase-like, C-terminal domain"/>
    <property type="match status" value="1"/>
</dbReference>
<dbReference type="PIRSF" id="PIRSF000110">
    <property type="entry name" value="G6PD"/>
    <property type="match status" value="1"/>
</dbReference>
<dbReference type="GO" id="GO:0050661">
    <property type="term" value="F:NADP binding"/>
    <property type="evidence" value="ECO:0007669"/>
    <property type="project" value="InterPro"/>
</dbReference>
<evidence type="ECO:0000256" key="1">
    <source>
        <dbReference type="ARBA" id="ARBA00004937"/>
    </source>
</evidence>
<dbReference type="SUPFAM" id="SSF51735">
    <property type="entry name" value="NAD(P)-binding Rossmann-fold domains"/>
    <property type="match status" value="1"/>
</dbReference>
<dbReference type="InterPro" id="IPR001282">
    <property type="entry name" value="G6P_DH"/>
</dbReference>
<evidence type="ECO:0000256" key="5">
    <source>
        <dbReference type="ARBA" id="ARBA00023277"/>
    </source>
</evidence>
<feature type="region of interest" description="Disordered" evidence="6">
    <location>
        <begin position="444"/>
        <end position="475"/>
    </location>
</feature>
<evidence type="ECO:0000256" key="4">
    <source>
        <dbReference type="ARBA" id="ARBA00023002"/>
    </source>
</evidence>
<keyword evidence="4" id="KW-0560">Oxidoreductase</keyword>
<name>A0A6J7JCN0_9ZZZZ</name>
<protein>
    <submittedName>
        <fullName evidence="9">Unannotated protein</fullName>
    </submittedName>
</protein>
<dbReference type="GO" id="GO:0004345">
    <property type="term" value="F:glucose-6-phosphate dehydrogenase activity"/>
    <property type="evidence" value="ECO:0007669"/>
    <property type="project" value="InterPro"/>
</dbReference>
<dbReference type="Pfam" id="PF00479">
    <property type="entry name" value="G6PD_N"/>
    <property type="match status" value="1"/>
</dbReference>
<dbReference type="HAMAP" id="MF_00966">
    <property type="entry name" value="G6PD"/>
    <property type="match status" value="1"/>
</dbReference>
<dbReference type="GO" id="GO:0005829">
    <property type="term" value="C:cytosol"/>
    <property type="evidence" value="ECO:0007669"/>
    <property type="project" value="TreeGrafter"/>
</dbReference>
<gene>
    <name evidence="9" type="ORF">UFOPK3733_01288</name>
</gene>
<proteinExistence type="inferred from homology"/>
<dbReference type="EMBL" id="CAFBNC010000064">
    <property type="protein sequence ID" value="CAB4940940.1"/>
    <property type="molecule type" value="Genomic_DNA"/>
</dbReference>
<feature type="compositionally biased region" description="Pro residues" evidence="6">
    <location>
        <begin position="465"/>
        <end position="475"/>
    </location>
</feature>
<evidence type="ECO:0000313" key="9">
    <source>
        <dbReference type="EMBL" id="CAB4940940.1"/>
    </source>
</evidence>
<evidence type="ECO:0000256" key="2">
    <source>
        <dbReference type="ARBA" id="ARBA00022526"/>
    </source>
</evidence>
<dbReference type="PANTHER" id="PTHR23429:SF0">
    <property type="entry name" value="GLUCOSE-6-PHOSPHATE 1-DEHYDROGENASE"/>
    <property type="match status" value="1"/>
</dbReference>
<dbReference type="InterPro" id="IPR022675">
    <property type="entry name" value="G6P_DH_C"/>
</dbReference>
<dbReference type="GO" id="GO:0009051">
    <property type="term" value="P:pentose-phosphate shunt, oxidative branch"/>
    <property type="evidence" value="ECO:0007669"/>
    <property type="project" value="TreeGrafter"/>
</dbReference>
<dbReference type="InterPro" id="IPR022674">
    <property type="entry name" value="G6P_DH_NAD-bd"/>
</dbReference>
<dbReference type="GO" id="GO:0006006">
    <property type="term" value="P:glucose metabolic process"/>
    <property type="evidence" value="ECO:0007669"/>
    <property type="project" value="UniProtKB-KW"/>
</dbReference>
<reference evidence="9" key="1">
    <citation type="submission" date="2020-05" db="EMBL/GenBank/DDBJ databases">
        <authorList>
            <person name="Chiriac C."/>
            <person name="Salcher M."/>
            <person name="Ghai R."/>
            <person name="Kavagutti S V."/>
        </authorList>
    </citation>
    <scope>NUCLEOTIDE SEQUENCE</scope>
</reference>
<evidence type="ECO:0000259" key="7">
    <source>
        <dbReference type="Pfam" id="PF00479"/>
    </source>
</evidence>
<evidence type="ECO:0000256" key="3">
    <source>
        <dbReference type="ARBA" id="ARBA00022857"/>
    </source>
</evidence>
<dbReference type="Gene3D" id="3.40.50.720">
    <property type="entry name" value="NAD(P)-binding Rossmann-like Domain"/>
    <property type="match status" value="1"/>
</dbReference>
<evidence type="ECO:0000259" key="8">
    <source>
        <dbReference type="Pfam" id="PF02781"/>
    </source>
</evidence>
<dbReference type="NCBIfam" id="TIGR00871">
    <property type="entry name" value="zwf"/>
    <property type="match status" value="1"/>
</dbReference>
<feature type="domain" description="Glucose-6-phosphate dehydrogenase C-terminal" evidence="8">
    <location>
        <begin position="187"/>
        <end position="462"/>
    </location>
</feature>
<dbReference type="PRINTS" id="PR00079">
    <property type="entry name" value="G6PDHDRGNASE"/>
</dbReference>
<dbReference type="AlphaFoldDB" id="A0A6J7JCN0"/>
<organism evidence="9">
    <name type="scientific">freshwater metagenome</name>
    <dbReference type="NCBI Taxonomy" id="449393"/>
    <lineage>
        <taxon>unclassified sequences</taxon>
        <taxon>metagenomes</taxon>
        <taxon>ecological metagenomes</taxon>
    </lineage>
</organism>
<dbReference type="Pfam" id="PF02781">
    <property type="entry name" value="G6PD_C"/>
    <property type="match status" value="1"/>
</dbReference>
<feature type="domain" description="Glucose-6-phosphate dehydrogenase NAD-binding" evidence="7">
    <location>
        <begin position="17"/>
        <end position="183"/>
    </location>
</feature>
<accession>A0A6J7JCN0</accession>
<keyword evidence="3" id="KW-0521">NADP</keyword>